<sequence length="277" mass="29416">MISFVPVDALSDVAEYEYAATAAPGSRFVFLAGACPLNEDGTTAAPGDFAGQARKALENLETALAASGCTLQDVIRTRVLVASSEQADLVTAWQVVRDTFGEPNPPSTLLGVAALGYDNQLVEVEAVAVIRPEPTTEQLAAQPAGYWTGRAHEAIIQHIDAAQARFGTPQQTWMTLNLLARDGGELSRTALADRIRPFATAGTDSLIGTLAEQGWIDEHDGTIRLTEAGHTVRTRVENELPAIRARLHAGISDAEYAQAISVLRRMITNAGGDASLP</sequence>
<dbReference type="PANTHER" id="PTHR43857:SF1">
    <property type="entry name" value="YJGH FAMILY PROTEIN"/>
    <property type="match status" value="1"/>
</dbReference>
<keyword evidence="2" id="KW-1185">Reference proteome</keyword>
<gene>
    <name evidence="1" type="ORF">EWH70_20185</name>
</gene>
<dbReference type="SUPFAM" id="SSF55298">
    <property type="entry name" value="YjgF-like"/>
    <property type="match status" value="1"/>
</dbReference>
<dbReference type="OrthoDB" id="9803101at2"/>
<dbReference type="RefSeq" id="WP_130477028.1">
    <property type="nucleotide sequence ID" value="NZ_SFCC01000010.1"/>
</dbReference>
<dbReference type="Gene3D" id="3.30.1330.40">
    <property type="entry name" value="RutC-like"/>
    <property type="match status" value="1"/>
</dbReference>
<dbReference type="AlphaFoldDB" id="A0A4V2ELL0"/>
<proteinExistence type="predicted"/>
<name>A0A4V2ELL0_9PSEU</name>
<dbReference type="InterPro" id="IPR006175">
    <property type="entry name" value="YjgF/YER057c/UK114"/>
</dbReference>
<dbReference type="InterPro" id="IPR035959">
    <property type="entry name" value="RutC-like_sf"/>
</dbReference>
<dbReference type="InterPro" id="IPR036388">
    <property type="entry name" value="WH-like_DNA-bd_sf"/>
</dbReference>
<reference evidence="1 2" key="1">
    <citation type="submission" date="2019-02" db="EMBL/GenBank/DDBJ databases">
        <title>Draft genome sequence of Amycolatopsis sp. 8-3EHSu isolated from roots of Suaeda maritima.</title>
        <authorList>
            <person name="Duangmal K."/>
            <person name="Chantavorakit T."/>
        </authorList>
    </citation>
    <scope>NUCLEOTIDE SEQUENCE [LARGE SCALE GENOMIC DNA]</scope>
    <source>
        <strain evidence="1 2">8-3EHSu</strain>
    </source>
</reference>
<dbReference type="PANTHER" id="PTHR43857">
    <property type="entry name" value="BLR7761 PROTEIN"/>
    <property type="match status" value="1"/>
</dbReference>
<evidence type="ECO:0000313" key="1">
    <source>
        <dbReference type="EMBL" id="RZQ61935.1"/>
    </source>
</evidence>
<comment type="caution">
    <text evidence="1">The sequence shown here is derived from an EMBL/GenBank/DDBJ whole genome shotgun (WGS) entry which is preliminary data.</text>
</comment>
<dbReference type="Proteomes" id="UP000292003">
    <property type="component" value="Unassembled WGS sequence"/>
</dbReference>
<dbReference type="CDD" id="cd00448">
    <property type="entry name" value="YjgF_YER057c_UK114_family"/>
    <property type="match status" value="1"/>
</dbReference>
<dbReference type="Pfam" id="PF01042">
    <property type="entry name" value="Ribonuc_L-PSP"/>
    <property type="match status" value="1"/>
</dbReference>
<dbReference type="InterPro" id="IPR036390">
    <property type="entry name" value="WH_DNA-bd_sf"/>
</dbReference>
<evidence type="ECO:0000313" key="2">
    <source>
        <dbReference type="Proteomes" id="UP000292003"/>
    </source>
</evidence>
<evidence type="ECO:0008006" key="3">
    <source>
        <dbReference type="Google" id="ProtNLM"/>
    </source>
</evidence>
<dbReference type="EMBL" id="SFCC01000010">
    <property type="protein sequence ID" value="RZQ61935.1"/>
    <property type="molecule type" value="Genomic_DNA"/>
</dbReference>
<dbReference type="SUPFAM" id="SSF46785">
    <property type="entry name" value="Winged helix' DNA-binding domain"/>
    <property type="match status" value="1"/>
</dbReference>
<accession>A0A4V2ELL0</accession>
<dbReference type="Gene3D" id="1.10.10.10">
    <property type="entry name" value="Winged helix-like DNA-binding domain superfamily/Winged helix DNA-binding domain"/>
    <property type="match status" value="1"/>
</dbReference>
<organism evidence="1 2">
    <name type="scientific">Amycolatopsis suaedae</name>
    <dbReference type="NCBI Taxonomy" id="2510978"/>
    <lineage>
        <taxon>Bacteria</taxon>
        <taxon>Bacillati</taxon>
        <taxon>Actinomycetota</taxon>
        <taxon>Actinomycetes</taxon>
        <taxon>Pseudonocardiales</taxon>
        <taxon>Pseudonocardiaceae</taxon>
        <taxon>Amycolatopsis</taxon>
    </lineage>
</organism>
<protein>
    <recommendedName>
        <fullName evidence="3">RidA family protein</fullName>
    </recommendedName>
</protein>